<sequence>HMEAGRQVLSGGPMSFQMPVTFEEVAVYFSEDEWALLDEKQKELYRDVMQENYETLLSLGFPIAKPDVLSQIERGEEPWFPDLQDLGEFTSYLSGSLYQ</sequence>
<keyword evidence="3" id="KW-1185">Reference proteome</keyword>
<dbReference type="AlphaFoldDB" id="A0A674J4Y2"/>
<dbReference type="Proteomes" id="UP000472274">
    <property type="component" value="Unplaced"/>
</dbReference>
<name>A0A674J4Y2_9SAUR</name>
<dbReference type="SUPFAM" id="SSF109640">
    <property type="entry name" value="KRAB domain (Kruppel-associated box)"/>
    <property type="match status" value="1"/>
</dbReference>
<reference evidence="2" key="1">
    <citation type="submission" date="2025-08" db="UniProtKB">
        <authorList>
            <consortium name="Ensembl"/>
        </authorList>
    </citation>
    <scope>IDENTIFICATION</scope>
</reference>
<dbReference type="InterPro" id="IPR001909">
    <property type="entry name" value="KRAB"/>
</dbReference>
<reference evidence="2" key="2">
    <citation type="submission" date="2025-09" db="UniProtKB">
        <authorList>
            <consortium name="Ensembl"/>
        </authorList>
    </citation>
    <scope>IDENTIFICATION</scope>
</reference>
<dbReference type="PANTHER" id="PTHR23232:SF118">
    <property type="entry name" value="ZINC FINGER PROTEIN 746"/>
    <property type="match status" value="1"/>
</dbReference>
<dbReference type="Gene3D" id="6.10.140.140">
    <property type="match status" value="1"/>
</dbReference>
<organism evidence="2 3">
    <name type="scientific">Terrapene triunguis</name>
    <name type="common">Three-toed box turtle</name>
    <dbReference type="NCBI Taxonomy" id="2587831"/>
    <lineage>
        <taxon>Eukaryota</taxon>
        <taxon>Metazoa</taxon>
        <taxon>Chordata</taxon>
        <taxon>Craniata</taxon>
        <taxon>Vertebrata</taxon>
        <taxon>Euteleostomi</taxon>
        <taxon>Archelosauria</taxon>
        <taxon>Testudinata</taxon>
        <taxon>Testudines</taxon>
        <taxon>Cryptodira</taxon>
        <taxon>Durocryptodira</taxon>
        <taxon>Testudinoidea</taxon>
        <taxon>Emydidae</taxon>
        <taxon>Terrapene</taxon>
    </lineage>
</organism>
<dbReference type="Ensembl" id="ENSTMTT00000015046.1">
    <property type="protein sequence ID" value="ENSTMTP00000014549.1"/>
    <property type="gene ID" value="ENSTMTG00000010490.1"/>
</dbReference>
<evidence type="ECO:0000259" key="1">
    <source>
        <dbReference type="PROSITE" id="PS50805"/>
    </source>
</evidence>
<dbReference type="PANTHER" id="PTHR23232">
    <property type="entry name" value="KRAB DOMAIN C2H2 ZINC FINGER"/>
    <property type="match status" value="1"/>
</dbReference>
<dbReference type="CDD" id="cd07765">
    <property type="entry name" value="KRAB_A-box"/>
    <property type="match status" value="1"/>
</dbReference>
<feature type="domain" description="KRAB" evidence="1">
    <location>
        <begin position="20"/>
        <end position="91"/>
    </location>
</feature>
<dbReference type="PROSITE" id="PS50805">
    <property type="entry name" value="KRAB"/>
    <property type="match status" value="1"/>
</dbReference>
<evidence type="ECO:0000313" key="3">
    <source>
        <dbReference type="Proteomes" id="UP000472274"/>
    </source>
</evidence>
<dbReference type="GO" id="GO:0006355">
    <property type="term" value="P:regulation of DNA-templated transcription"/>
    <property type="evidence" value="ECO:0007669"/>
    <property type="project" value="InterPro"/>
</dbReference>
<dbReference type="GeneTree" id="ENSGT01150000286941"/>
<dbReference type="InterPro" id="IPR036051">
    <property type="entry name" value="KRAB_dom_sf"/>
</dbReference>
<protein>
    <recommendedName>
        <fullName evidence="1">KRAB domain-containing protein</fullName>
    </recommendedName>
</protein>
<evidence type="ECO:0000313" key="2">
    <source>
        <dbReference type="Ensembl" id="ENSTMTP00000014549.1"/>
    </source>
</evidence>
<accession>A0A674J4Y2</accession>
<dbReference type="SMART" id="SM00349">
    <property type="entry name" value="KRAB"/>
    <property type="match status" value="1"/>
</dbReference>
<dbReference type="InParanoid" id="A0A674J4Y2"/>
<dbReference type="InterPro" id="IPR050169">
    <property type="entry name" value="Krueppel_C2H2_ZnF"/>
</dbReference>
<proteinExistence type="predicted"/>
<dbReference type="Pfam" id="PF01352">
    <property type="entry name" value="KRAB"/>
    <property type="match status" value="1"/>
</dbReference>